<dbReference type="Proteomes" id="UP000830375">
    <property type="component" value="Unassembled WGS sequence"/>
</dbReference>
<keyword evidence="4" id="KW-0813">Transport</keyword>
<feature type="region of interest" description="Disordered" evidence="11">
    <location>
        <begin position="1341"/>
        <end position="1389"/>
    </location>
</feature>
<evidence type="ECO:0000259" key="13">
    <source>
        <dbReference type="PROSITE" id="PS50405"/>
    </source>
</evidence>
<reference evidence="14 15" key="1">
    <citation type="submission" date="2022-01" db="EMBL/GenBank/DDBJ databases">
        <title>A high-quality chromosome-level genome assembly of rohu carp, Labeo rohita.</title>
        <authorList>
            <person name="Arick M.A. II"/>
            <person name="Hsu C.-Y."/>
            <person name="Magbanua Z."/>
            <person name="Pechanova O."/>
            <person name="Grover C."/>
            <person name="Miller E."/>
            <person name="Thrash A."/>
            <person name="Ezzel L."/>
            <person name="Alam S."/>
            <person name="Benzie J."/>
            <person name="Hamilton M."/>
            <person name="Karsi A."/>
            <person name="Lawrence M.L."/>
            <person name="Peterson D.G."/>
        </authorList>
    </citation>
    <scope>NUCLEOTIDE SEQUENCE [LARGE SCALE GENOMIC DNA]</scope>
    <source>
        <strain evidence="15">BAU-BD-2019</strain>
        <tissue evidence="14">Blood</tissue>
    </source>
</reference>
<evidence type="ECO:0000256" key="6">
    <source>
        <dbReference type="ARBA" id="ARBA00022989"/>
    </source>
</evidence>
<dbReference type="InterPro" id="IPR040079">
    <property type="entry name" value="Glutathione_S-Trfase"/>
</dbReference>
<feature type="compositionally biased region" description="Polar residues" evidence="11">
    <location>
        <begin position="1354"/>
        <end position="1363"/>
    </location>
</feature>
<keyword evidence="15" id="KW-1185">Reference proteome</keyword>
<dbReference type="InterPro" id="IPR036249">
    <property type="entry name" value="Thioredoxin-like_sf"/>
</dbReference>
<sequence length="1521" mass="170679">MPLELYLDLHSQPCRSVLLFAKINKIPFEYKAVDLSTGEQYGEEFGKVSIIRKVPVLKDGSFILTESIAILQYLAAKHRTPDHWYPADLERRARVDEFLSWQHTNIRAHGSKVFWFRDVIPAVTGSQVPKEKMDAAVEELNASLKIFEDKFLQSRPFVIGDKISLADLVAIPVGTGLDVFQGRPALSAWRDRVKKEIGVEIFDEAHKTIMNVNALAQTFESKGIPEFLKLKLQKIDSTMPSENKGKNNKQESMQLSSTAALITEEMFLFSARKHSEEKFTTLMQPCDLLLLCELSTVVLRSHRSFASVYIIPAMPCTLLNLCEYDTQKVVKIKSVRLGSLKWKLNGKGKEAPSRSCPAACAFMISGRDSESPEFTPLFDQQLLAEGDEIVGDEEEDEEMLARLLREEPDDEEDDAILSAAQASRPVSALSGDMASTVGDCDLVEVCKRAAAKLDIPWPLNGISMTGRDSLPPAKQLLPALPACIAEMKRSWDKPFSHRVPIKGYSSLDVSEMEGLGLSNPPTVEQSVAHHLHPSRRTTLSSASPSLPGKMERFTASMYQKMYKSSALAVRALNVTSLLTAYQAELLEELGMQLDASNPNPMVWEEICNITDLNLRTSRGAVQSCGRTMALSVAGERLLWLNLSSIGDREKLDFLNAPTQHLCLIAAMRQRCDLQKKEGEAFDICLPRKRASRPPVPPRPVPLTQNRRFLNASRTAKTPSTEQSARTPAAPNASHGESSHSRQRQQSPSPFTLPAKRGGIPRTQSPQGRDGQHLGFSAMSSPESTTSVPPPTKKRRMWSLGGETVLSCVRASSVSPQHTKFCGLLTAIPQVQVRTTRPLKFWPFFSLSTRWRQRSIYGIGSSEPSGSSSGGMERVFSAPVGPHDCNQGTCLRLLGMMASSLSVGPLGLLKMRSFQHWVEARRLCPPIPQVQVWRTRPPNIMMLWNKEYQEYDLVVSSVTTKVKGVAKINIPDIGEVVWDVVDYSGPYQGRNSFFVATNVIVTKKQKQGNCPEVPPHGKQCRTDKDCEKGFSDQHSHVALRSHRSFASVYIITAMPCTLLNLCEYDTQKVVKIKSVRLGSLKWTLNGVILMFICIMMLWNKEYQEYDLVVSSVTTKVKGVAKINTPDIGEVVWDVVDYSGPYQGRNSFFVATNVIVTKDQKQGNCPEVPPHGKQCRTDKDCEKGFSDQHSHGFHFCFPRPALLASAENFTVMIKNNIKFPAFNYTRCLPTYSFRRLDEKESNKTLYPGLNFRFARYSIVNGVEQRTLFKMYGIRFDVMVFGKTTVFLDWLIGTGCYSKEAKQNYTERKFEAVQDREECLLCVSFVDEDMLRVVKKSRKKRLQEKKPLSLHQRKCGQSRSESVQNGQSGGLKVDKNDPRSHSSRQNTDTPLLEMPQSGCPDWCQCGCCRPTDSLQEQLCCRSRRGRCITSSPLFSTLVVNRSVLETALFYVDPLAELREEAQLRHGAYAQFIRWRFGDSTPRDAVPVIPSCCIWRIRTEYPSPDGKYSGLRLYQAVLSQTDFNR</sequence>
<keyword evidence="9" id="KW-1071">Ligand-gated ion channel</keyword>
<keyword evidence="10" id="KW-0407">Ion channel</keyword>
<dbReference type="InterPro" id="IPR004045">
    <property type="entry name" value="Glutathione_S-Trfase_N"/>
</dbReference>
<dbReference type="Gene3D" id="1.10.287.3160">
    <property type="match status" value="1"/>
</dbReference>
<comment type="similarity">
    <text evidence="3">Belongs to the GST superfamily. Theta family.</text>
</comment>
<dbReference type="SFLD" id="SFLDS00019">
    <property type="entry name" value="Glutathione_Transferase_(cytos"/>
    <property type="match status" value="1"/>
</dbReference>
<evidence type="ECO:0000313" key="14">
    <source>
        <dbReference type="EMBL" id="KAI2661562.1"/>
    </source>
</evidence>
<organism evidence="14 15">
    <name type="scientific">Labeo rohita</name>
    <name type="common">Indian major carp</name>
    <name type="synonym">Cyprinus rohita</name>
    <dbReference type="NCBI Taxonomy" id="84645"/>
    <lineage>
        <taxon>Eukaryota</taxon>
        <taxon>Metazoa</taxon>
        <taxon>Chordata</taxon>
        <taxon>Craniata</taxon>
        <taxon>Vertebrata</taxon>
        <taxon>Euteleostomi</taxon>
        <taxon>Actinopterygii</taxon>
        <taxon>Neopterygii</taxon>
        <taxon>Teleostei</taxon>
        <taxon>Ostariophysi</taxon>
        <taxon>Cypriniformes</taxon>
        <taxon>Cyprinidae</taxon>
        <taxon>Labeoninae</taxon>
        <taxon>Labeonini</taxon>
        <taxon>Labeo</taxon>
    </lineage>
</organism>
<dbReference type="InterPro" id="IPR004046">
    <property type="entry name" value="GST_C"/>
</dbReference>
<proteinExistence type="inferred from homology"/>
<comment type="subcellular location">
    <subcellularLocation>
        <location evidence="1">Endomembrane system</location>
    </subcellularLocation>
</comment>
<evidence type="ECO:0000256" key="3">
    <source>
        <dbReference type="ARBA" id="ARBA00009899"/>
    </source>
</evidence>
<dbReference type="PROSITE" id="PS50404">
    <property type="entry name" value="GST_NTER"/>
    <property type="match status" value="1"/>
</dbReference>
<name>A0ABQ8MFA9_LABRO</name>
<evidence type="ECO:0000256" key="7">
    <source>
        <dbReference type="ARBA" id="ARBA00023065"/>
    </source>
</evidence>
<dbReference type="Gene3D" id="3.40.30.10">
    <property type="entry name" value="Glutaredoxin"/>
    <property type="match status" value="1"/>
</dbReference>
<dbReference type="InterPro" id="IPR036282">
    <property type="entry name" value="Glutathione-S-Trfase_C_sf"/>
</dbReference>
<feature type="compositionally biased region" description="Polar residues" evidence="11">
    <location>
        <begin position="702"/>
        <end position="725"/>
    </location>
</feature>
<evidence type="ECO:0000256" key="9">
    <source>
        <dbReference type="ARBA" id="ARBA00023286"/>
    </source>
</evidence>
<dbReference type="Pfam" id="PF00864">
    <property type="entry name" value="P2X_receptor"/>
    <property type="match status" value="2"/>
</dbReference>
<dbReference type="SUPFAM" id="SSF52833">
    <property type="entry name" value="Thioredoxin-like"/>
    <property type="match status" value="1"/>
</dbReference>
<evidence type="ECO:0000313" key="15">
    <source>
        <dbReference type="Proteomes" id="UP000830375"/>
    </source>
</evidence>
<dbReference type="Pfam" id="PF00043">
    <property type="entry name" value="GST_C"/>
    <property type="match status" value="1"/>
</dbReference>
<dbReference type="CDD" id="cd03050">
    <property type="entry name" value="GST_N_Theta"/>
    <property type="match status" value="1"/>
</dbReference>
<dbReference type="EMBL" id="JACTAM010000008">
    <property type="protein sequence ID" value="KAI2661562.1"/>
    <property type="molecule type" value="Genomic_DNA"/>
</dbReference>
<dbReference type="Pfam" id="PF02798">
    <property type="entry name" value="GST_N"/>
    <property type="match status" value="1"/>
</dbReference>
<dbReference type="Pfam" id="PF20478">
    <property type="entry name" value="P2RX7_C"/>
    <property type="match status" value="1"/>
</dbReference>
<dbReference type="SUPFAM" id="SSF47616">
    <property type="entry name" value="GST C-terminal domain-like"/>
    <property type="match status" value="1"/>
</dbReference>
<comment type="caution">
    <text evidence="14">The sequence shown here is derived from an EMBL/GenBank/DDBJ whole genome shotgun (WGS) entry which is preliminary data.</text>
</comment>
<dbReference type="InterPro" id="IPR046815">
    <property type="entry name" value="P2RX7_C"/>
</dbReference>
<dbReference type="Gene3D" id="2.60.490.10">
    <property type="entry name" value="atp-gated p2x4 ion channel domain"/>
    <property type="match status" value="3"/>
</dbReference>
<evidence type="ECO:0000256" key="10">
    <source>
        <dbReference type="ARBA" id="ARBA00023303"/>
    </source>
</evidence>
<feature type="domain" description="GST C-terminal" evidence="13">
    <location>
        <begin position="88"/>
        <end position="219"/>
    </location>
</feature>
<dbReference type="SFLD" id="SFLDG00358">
    <property type="entry name" value="Main_(cytGST)"/>
    <property type="match status" value="1"/>
</dbReference>
<evidence type="ECO:0000259" key="12">
    <source>
        <dbReference type="PROSITE" id="PS50404"/>
    </source>
</evidence>
<dbReference type="PANTHER" id="PTHR10125:SF13">
    <property type="entry name" value="P2X PURINOCEPTOR 7"/>
    <property type="match status" value="1"/>
</dbReference>
<keyword evidence="7" id="KW-0406">Ion transport</keyword>
<dbReference type="InterPro" id="IPR059116">
    <property type="entry name" value="P2X_receptor"/>
</dbReference>
<evidence type="ECO:0000256" key="11">
    <source>
        <dbReference type="SAM" id="MobiDB-lite"/>
    </source>
</evidence>
<evidence type="ECO:0000256" key="2">
    <source>
        <dbReference type="ARBA" id="ARBA00009848"/>
    </source>
</evidence>
<gene>
    <name evidence="14" type="ORF">H4Q32_007195</name>
</gene>
<evidence type="ECO:0000256" key="1">
    <source>
        <dbReference type="ARBA" id="ARBA00004308"/>
    </source>
</evidence>
<evidence type="ECO:0000256" key="8">
    <source>
        <dbReference type="ARBA" id="ARBA00023136"/>
    </source>
</evidence>
<dbReference type="InterPro" id="IPR040075">
    <property type="entry name" value="GST_N_Theta"/>
</dbReference>
<keyword evidence="8" id="KW-0472">Membrane</keyword>
<dbReference type="PANTHER" id="PTHR10125">
    <property type="entry name" value="P2X PURINOCEPTOR"/>
    <property type="match status" value="1"/>
</dbReference>
<feature type="region of interest" description="Disordered" evidence="11">
    <location>
        <begin position="688"/>
        <end position="795"/>
    </location>
</feature>
<protein>
    <submittedName>
        <fullName evidence="14">Glutathione S-transferase theta-1</fullName>
    </submittedName>
</protein>
<dbReference type="CDD" id="cd03183">
    <property type="entry name" value="GST_C_Theta"/>
    <property type="match status" value="1"/>
</dbReference>
<dbReference type="InterPro" id="IPR040077">
    <property type="entry name" value="GST_C_Theta"/>
</dbReference>
<dbReference type="InterPro" id="IPR010987">
    <property type="entry name" value="Glutathione-S-Trfase_C-like"/>
</dbReference>
<evidence type="ECO:0000256" key="4">
    <source>
        <dbReference type="ARBA" id="ARBA00022448"/>
    </source>
</evidence>
<evidence type="ECO:0000256" key="5">
    <source>
        <dbReference type="ARBA" id="ARBA00022692"/>
    </source>
</evidence>
<accession>A0ABQ8MFA9</accession>
<dbReference type="InterPro" id="IPR027309">
    <property type="entry name" value="P2X_extracellular_dom_sf"/>
</dbReference>
<feature type="domain" description="GST N-terminal" evidence="12">
    <location>
        <begin position="1"/>
        <end position="82"/>
    </location>
</feature>
<dbReference type="Gene3D" id="1.20.1050.10">
    <property type="match status" value="1"/>
</dbReference>
<dbReference type="PROSITE" id="PS50405">
    <property type="entry name" value="GST_CTER"/>
    <property type="match status" value="1"/>
</dbReference>
<keyword evidence="6" id="KW-1133">Transmembrane helix</keyword>
<dbReference type="Gene3D" id="1.10.287.940">
    <property type="entry name" value="atp-gated p2x4 ion channel"/>
    <property type="match status" value="1"/>
</dbReference>
<comment type="similarity">
    <text evidence="2">Belongs to the P2X receptor family.</text>
</comment>
<keyword evidence="5" id="KW-0812">Transmembrane</keyword>